<evidence type="ECO:0000256" key="1">
    <source>
        <dbReference type="SAM" id="MobiDB-lite"/>
    </source>
</evidence>
<dbReference type="Proteomes" id="UP001177003">
    <property type="component" value="Chromosome 0"/>
</dbReference>
<feature type="region of interest" description="Disordered" evidence="1">
    <location>
        <begin position="1"/>
        <end position="136"/>
    </location>
</feature>
<sequence length="215" mass="23562">MLASISASSNLLQQYQKRKSVGPRELTPTMLRSIEEADKPAKWGKKPESQKEGYVAKPSKGQTPKKRKTDKAAASQPQPKKQKKPARRLILQSSSDSDSEYVPPNQKKALSSDSENESSYEEASGRADTPPHSPTLEIPAVAAKNAATVTSSVETLQQTLQSECSKVEAARLAIEQKNEAFHATVNERLSQLQANLAMENGIMDELSRCTNQLKL</sequence>
<evidence type="ECO:0000313" key="3">
    <source>
        <dbReference type="Proteomes" id="UP001177003"/>
    </source>
</evidence>
<keyword evidence="3" id="KW-1185">Reference proteome</keyword>
<gene>
    <name evidence="2" type="ORF">LSALG_LOCUS4321</name>
</gene>
<dbReference type="EMBL" id="OX465086">
    <property type="protein sequence ID" value="CAI9263641.1"/>
    <property type="molecule type" value="Genomic_DNA"/>
</dbReference>
<proteinExistence type="predicted"/>
<feature type="compositionally biased region" description="Basic and acidic residues" evidence="1">
    <location>
        <begin position="33"/>
        <end position="51"/>
    </location>
</feature>
<reference evidence="2" key="1">
    <citation type="submission" date="2023-04" db="EMBL/GenBank/DDBJ databases">
        <authorList>
            <person name="Vijverberg K."/>
            <person name="Xiong W."/>
            <person name="Schranz E."/>
        </authorList>
    </citation>
    <scope>NUCLEOTIDE SEQUENCE</scope>
</reference>
<accession>A0AA35Y9G0</accession>
<protein>
    <submittedName>
        <fullName evidence="2">Uncharacterized protein</fullName>
    </submittedName>
</protein>
<dbReference type="AlphaFoldDB" id="A0AA35Y9G0"/>
<organism evidence="2 3">
    <name type="scientific">Lactuca saligna</name>
    <name type="common">Willowleaf lettuce</name>
    <dbReference type="NCBI Taxonomy" id="75948"/>
    <lineage>
        <taxon>Eukaryota</taxon>
        <taxon>Viridiplantae</taxon>
        <taxon>Streptophyta</taxon>
        <taxon>Embryophyta</taxon>
        <taxon>Tracheophyta</taxon>
        <taxon>Spermatophyta</taxon>
        <taxon>Magnoliopsida</taxon>
        <taxon>eudicotyledons</taxon>
        <taxon>Gunneridae</taxon>
        <taxon>Pentapetalae</taxon>
        <taxon>asterids</taxon>
        <taxon>campanulids</taxon>
        <taxon>Asterales</taxon>
        <taxon>Asteraceae</taxon>
        <taxon>Cichorioideae</taxon>
        <taxon>Cichorieae</taxon>
        <taxon>Lactucinae</taxon>
        <taxon>Lactuca</taxon>
    </lineage>
</organism>
<name>A0AA35Y9G0_LACSI</name>
<evidence type="ECO:0000313" key="2">
    <source>
        <dbReference type="EMBL" id="CAI9263641.1"/>
    </source>
</evidence>
<feature type="compositionally biased region" description="Polar residues" evidence="1">
    <location>
        <begin position="1"/>
        <end position="15"/>
    </location>
</feature>